<keyword evidence="2" id="KW-1185">Reference proteome</keyword>
<dbReference type="Proteomes" id="UP000596123">
    <property type="component" value="Segment"/>
</dbReference>
<name>A0A7T8IVM6_9CAUD</name>
<evidence type="ECO:0000313" key="1">
    <source>
        <dbReference type="EMBL" id="QQO90270.1"/>
    </source>
</evidence>
<gene>
    <name evidence="1" type="ORF">pEaSNUABM5_00128</name>
</gene>
<sequence>MGKPLLTKMLNVDVYCGKAPSITEVLNVRDLIVRTQAKAGRPYYGHCLWLMGDFAEQFRDHCRGISLNFSMQLRIPCHLGIVIGKAPPSFYTKREQVVNCPEKRLERR</sequence>
<accession>A0A7T8IVM6</accession>
<proteinExistence type="predicted"/>
<protein>
    <submittedName>
        <fullName evidence="1">Uncharacterized protein</fullName>
    </submittedName>
</protein>
<evidence type="ECO:0000313" key="2">
    <source>
        <dbReference type="Proteomes" id="UP000596123"/>
    </source>
</evidence>
<organism evidence="1 2">
    <name type="scientific">Erwinia phage pEa_SNUABM_5</name>
    <dbReference type="NCBI Taxonomy" id="2797313"/>
    <lineage>
        <taxon>Viruses</taxon>
        <taxon>Duplodnaviria</taxon>
        <taxon>Heunggongvirae</taxon>
        <taxon>Uroviricota</taxon>
        <taxon>Caudoviricetes</taxon>
        <taxon>Rivsvirus</taxon>
        <taxon>Rivsvirus SNUABM5</taxon>
    </lineage>
</organism>
<reference evidence="1 2" key="1">
    <citation type="submission" date="2020-12" db="EMBL/GenBank/DDBJ databases">
        <title>Complete genome sequence of Erwinia phage pEa_SNUABM_5.</title>
        <authorList>
            <person name="Kim S.G."/>
            <person name="Lee S.B."/>
            <person name="Kwon J."/>
            <person name="Park S.C."/>
        </authorList>
    </citation>
    <scope>NUCLEOTIDE SEQUENCE [LARGE SCALE GENOMIC DNA]</scope>
</reference>
<dbReference type="EMBL" id="MW366843">
    <property type="protein sequence ID" value="QQO90270.1"/>
    <property type="molecule type" value="Genomic_DNA"/>
</dbReference>